<gene>
    <name evidence="1" type="ORF">FP2506_08216</name>
</gene>
<evidence type="ECO:0000313" key="2">
    <source>
        <dbReference type="Proteomes" id="UP000004310"/>
    </source>
</evidence>
<evidence type="ECO:0000313" key="1">
    <source>
        <dbReference type="EMBL" id="EAU42811.1"/>
    </source>
</evidence>
<dbReference type="Proteomes" id="UP000004310">
    <property type="component" value="Unassembled WGS sequence"/>
</dbReference>
<comment type="caution">
    <text evidence="1">The sequence shown here is derived from an EMBL/GenBank/DDBJ whole genome shotgun (WGS) entry which is preliminary data.</text>
</comment>
<keyword evidence="1" id="KW-0030">Aminoacyl-tRNA synthetase</keyword>
<keyword evidence="1" id="KW-0436">Ligase</keyword>
<protein>
    <submittedName>
        <fullName evidence="1">Lysyl-tRNA synthetase</fullName>
        <ecNumber evidence="1">6.1.1.6</ecNumber>
    </submittedName>
</protein>
<sequence length="54" mass="6207">MEERERRREPLKTAARSVLRARAYEKPNGEANLAGEPLPRDLAARDLVRFSFVP</sequence>
<reference evidence="1 2" key="1">
    <citation type="journal article" date="2010" name="J. Bacteriol.">
        <title>Genome sequence of Fulvimarina pelagi HTCC2506T, a Mn(II)-oxidizing alphaproteobacterium possessing an aerobic anoxygenic photosynthetic gene cluster and Xanthorhodopsin.</title>
        <authorList>
            <person name="Kang I."/>
            <person name="Oh H.M."/>
            <person name="Lim S.I."/>
            <person name="Ferriera S."/>
            <person name="Giovannoni S.J."/>
            <person name="Cho J.C."/>
        </authorList>
    </citation>
    <scope>NUCLEOTIDE SEQUENCE [LARGE SCALE GENOMIC DNA]</scope>
    <source>
        <strain evidence="1 2">HTCC2506</strain>
    </source>
</reference>
<organism evidence="1 2">
    <name type="scientific">Fulvimarina pelagi HTCC2506</name>
    <dbReference type="NCBI Taxonomy" id="314231"/>
    <lineage>
        <taxon>Bacteria</taxon>
        <taxon>Pseudomonadati</taxon>
        <taxon>Pseudomonadota</taxon>
        <taxon>Alphaproteobacteria</taxon>
        <taxon>Hyphomicrobiales</taxon>
        <taxon>Aurantimonadaceae</taxon>
        <taxon>Fulvimarina</taxon>
    </lineage>
</organism>
<dbReference type="GO" id="GO:0004824">
    <property type="term" value="F:lysine-tRNA ligase activity"/>
    <property type="evidence" value="ECO:0007669"/>
    <property type="project" value="UniProtKB-EC"/>
</dbReference>
<accession>Q0G6A3</accession>
<dbReference type="EC" id="6.1.1.6" evidence="1"/>
<proteinExistence type="predicted"/>
<dbReference type="EMBL" id="AATP01000001">
    <property type="protein sequence ID" value="EAU42811.1"/>
    <property type="molecule type" value="Genomic_DNA"/>
</dbReference>
<dbReference type="AlphaFoldDB" id="Q0G6A3"/>
<keyword evidence="2" id="KW-1185">Reference proteome</keyword>
<dbReference type="HOGENOM" id="CLU_3043701_0_0_5"/>
<name>Q0G6A3_9HYPH</name>